<name>A0A8S5V9V9_9CAUD</name>
<feature type="domain" description="Thymidylate synthase/dCMP hydroxymethylase" evidence="3">
    <location>
        <begin position="100"/>
        <end position="256"/>
    </location>
</feature>
<evidence type="ECO:0000256" key="2">
    <source>
        <dbReference type="ARBA" id="ARBA00022679"/>
    </source>
</evidence>
<organism evidence="4">
    <name type="scientific">Ackermannviridae sp. ctUml7</name>
    <dbReference type="NCBI Taxonomy" id="2825753"/>
    <lineage>
        <taxon>Viruses</taxon>
        <taxon>Duplodnaviria</taxon>
        <taxon>Heunggongvirae</taxon>
        <taxon>Uroviricota</taxon>
        <taxon>Caudoviricetes</taxon>
        <taxon>Pantevenvirales</taxon>
        <taxon>Ackermannviridae</taxon>
    </lineage>
</organism>
<sequence>MRVYEDCYELMSEIRREVYEMGTIVRPKSMQNKNIEGDINFETREILNYSYCLLTLNREEYLFNGTQTDIETTKKWAIAEFNERVNPGRLNPGEAWKIRKEIWEEFLVNGKFDYAYGERMNFCPGGEEEDEIGNLERVIEELLRNPDTRQGILPIWDLEKDGAYIGGRRRVPCSMYYQLIIRENRLHIIYNQRSADGVTHFGNDVFLAWQLKEYVTQVLRSKGMGDLKPGYLYHNIASLHSYRKDWDILKNCIEDEQGRIR</sequence>
<dbReference type="GO" id="GO:0016740">
    <property type="term" value="F:transferase activity"/>
    <property type="evidence" value="ECO:0007669"/>
    <property type="project" value="UniProtKB-KW"/>
</dbReference>
<dbReference type="Gene3D" id="3.30.572.10">
    <property type="entry name" value="Thymidylate synthase/dCMP hydroxymethylase domain"/>
    <property type="match status" value="1"/>
</dbReference>
<protein>
    <recommendedName>
        <fullName evidence="3">Thymidylate synthase/dCMP hydroxymethylase domain-containing protein</fullName>
    </recommendedName>
</protein>
<comment type="similarity">
    <text evidence="1">Belongs to the thymidylate synthase family.</text>
</comment>
<evidence type="ECO:0000259" key="3">
    <source>
        <dbReference type="Pfam" id="PF00303"/>
    </source>
</evidence>
<keyword evidence="2" id="KW-0808">Transferase</keyword>
<reference evidence="4" key="1">
    <citation type="journal article" date="2021" name="Proc. Natl. Acad. Sci. U.S.A.">
        <title>A Catalog of Tens of Thousands of Viruses from Human Metagenomes Reveals Hidden Associations with Chronic Diseases.</title>
        <authorList>
            <person name="Tisza M.J."/>
            <person name="Buck C.B."/>
        </authorList>
    </citation>
    <scope>NUCLEOTIDE SEQUENCE</scope>
    <source>
        <strain evidence="4">CtUml7</strain>
    </source>
</reference>
<dbReference type="Pfam" id="PF00303">
    <property type="entry name" value="Thymidylat_synt"/>
    <property type="match status" value="1"/>
</dbReference>
<dbReference type="InterPro" id="IPR023451">
    <property type="entry name" value="Thymidate_synth/dCMP_Mease_dom"/>
</dbReference>
<proteinExistence type="inferred from homology"/>
<dbReference type="InterPro" id="IPR036926">
    <property type="entry name" value="Thymidate_synth/dCMP_Mease_sf"/>
</dbReference>
<dbReference type="EMBL" id="BK016230">
    <property type="protein sequence ID" value="DAG03391.1"/>
    <property type="molecule type" value="Genomic_DNA"/>
</dbReference>
<evidence type="ECO:0000256" key="1">
    <source>
        <dbReference type="ARBA" id="ARBA00009972"/>
    </source>
</evidence>
<evidence type="ECO:0000313" key="4">
    <source>
        <dbReference type="EMBL" id="DAG03391.1"/>
    </source>
</evidence>
<dbReference type="SUPFAM" id="SSF55831">
    <property type="entry name" value="Thymidylate synthase/dCMP hydroxymethylase"/>
    <property type="match status" value="1"/>
</dbReference>
<accession>A0A8S5V9V9</accession>